<dbReference type="InterPro" id="IPR028994">
    <property type="entry name" value="Integrin_alpha_N"/>
</dbReference>
<reference evidence="7" key="1">
    <citation type="submission" date="2018-03" db="EMBL/GenBank/DDBJ databases">
        <authorList>
            <person name="Rodrigo-Torres L."/>
            <person name="Arahal R. D."/>
            <person name="Lucena T."/>
        </authorList>
    </citation>
    <scope>NUCLEOTIDE SEQUENCE [LARGE SCALE GENOMIC DNA]</scope>
    <source>
        <strain evidence="7">CECT 8871</strain>
    </source>
</reference>
<dbReference type="InterPro" id="IPR011049">
    <property type="entry name" value="Serralysin-like_metalloprot_C"/>
</dbReference>
<sequence length="805" mass="80664">MASYRFIGVDTSTTGNSSGNLGFSTLVRDINGDGTLDFIIGGSADVSSSIGAQVYVLNGLDLAAADAADGATDQVIDLSNVPAQSGSYRITYSSTTSGFGSSLAYMESVNGPDSTQLLAIGAPQDDTIANNAGAVFLFQAANLAGLDALDGATDGEIDAANATFTFYGDKQNIFLGQTIAGLDEDFTQLGNYDRIAIAAPFSDRGSNVNEGSIWSILVEDLDRLDVLDGTADNKLTLSDAVADAHPINGQNLIRGGTSGVRMGEGVVDVGPVFSTASGFHQIMVGGSGDNGGAGVAYLVSASGFGLADAADGLTDGIIEADLMDGGGGYAFHGVQTPKEDLLGSALGTTGDIDGDGLNDLIIGGRGSDVGGDNAGIVYVMTARSLDAADRLDGQDSSIDLSLISNLTVGAGIGAYRIIGNQRLGEFGFNVSYAGDFDGDGVGDFMALSRTGSSGPTVYMISGASLNAGDAADGTVDGEILVSNLIGANGGFALTSPGKASSKLGSSLNLIGDLDGDGRSDMLIGDTAMMEVGSTVPRGGAYLVSGGSLLFADAVDGTQDGQVSAENLLDTSTAVGLTGTSGNDLLKGGSGNDTINGLDGDDSIYGNLGTDTLIGGAGDDFIFGGPGSGDLRDVVYAGDGNDTVDGGYGNDELRGDAGDDQLSGNFGADLLIGGTGNDILSGGALSDALFGGDGDDFINGGFGFDRLNGSGGGDKFFHQGAAGHGSDWIQDYSAAEGDVLQYGGATATKSDFLVQYATTPTAGNASVQEAFVTHKSTGQLLWALVDGEAQTSINVQSGGTVFDLLA</sequence>
<dbReference type="Pfam" id="PF01839">
    <property type="entry name" value="FG-GAP"/>
    <property type="match status" value="1"/>
</dbReference>
<dbReference type="PROSITE" id="PS51470">
    <property type="entry name" value="FG_GAP"/>
    <property type="match status" value="2"/>
</dbReference>
<dbReference type="InterPro" id="IPR001343">
    <property type="entry name" value="Hemolysn_Ca-bd"/>
</dbReference>
<dbReference type="PROSITE" id="PS00330">
    <property type="entry name" value="HEMOLYSIN_CALCIUM"/>
    <property type="match status" value="3"/>
</dbReference>
<dbReference type="GO" id="GO:0005509">
    <property type="term" value="F:calcium ion binding"/>
    <property type="evidence" value="ECO:0007669"/>
    <property type="project" value="InterPro"/>
</dbReference>
<keyword evidence="5" id="KW-0325">Glycoprotein</keyword>
<dbReference type="Gene3D" id="2.130.10.130">
    <property type="entry name" value="Integrin alpha, N-terminal"/>
    <property type="match status" value="2"/>
</dbReference>
<accession>A0A2R8AQU7</accession>
<keyword evidence="7" id="KW-1185">Reference proteome</keyword>
<dbReference type="Gene3D" id="2.150.10.10">
    <property type="entry name" value="Serralysin-like metalloprotease, C-terminal"/>
    <property type="match status" value="2"/>
</dbReference>
<evidence type="ECO:0000256" key="5">
    <source>
        <dbReference type="ARBA" id="ARBA00023180"/>
    </source>
</evidence>
<dbReference type="Pfam" id="PF00353">
    <property type="entry name" value="HemolysinCabind"/>
    <property type="match status" value="3"/>
</dbReference>
<organism evidence="6 7">
    <name type="scientific">Pseudoprimorskyibacter insulae</name>
    <dbReference type="NCBI Taxonomy" id="1695997"/>
    <lineage>
        <taxon>Bacteria</taxon>
        <taxon>Pseudomonadati</taxon>
        <taxon>Pseudomonadota</taxon>
        <taxon>Alphaproteobacteria</taxon>
        <taxon>Rhodobacterales</taxon>
        <taxon>Paracoccaceae</taxon>
        <taxon>Pseudoprimorskyibacter</taxon>
    </lineage>
</organism>
<dbReference type="SUPFAM" id="SSF51120">
    <property type="entry name" value="beta-Roll"/>
    <property type="match status" value="2"/>
</dbReference>
<dbReference type="PRINTS" id="PR00313">
    <property type="entry name" value="CABNDNGRPT"/>
</dbReference>
<dbReference type="RefSeq" id="WP_108884872.1">
    <property type="nucleotide sequence ID" value="NZ_OMOJ01000001.1"/>
</dbReference>
<dbReference type="Proteomes" id="UP000244904">
    <property type="component" value="Unassembled WGS sequence"/>
</dbReference>
<dbReference type="InterPro" id="IPR013519">
    <property type="entry name" value="Int_alpha_beta-p"/>
</dbReference>
<dbReference type="SMART" id="SM00191">
    <property type="entry name" value="Int_alpha"/>
    <property type="match status" value="5"/>
</dbReference>
<protein>
    <submittedName>
        <fullName evidence="6">Leukotoxin</fullName>
    </submittedName>
</protein>
<dbReference type="InterPro" id="IPR013517">
    <property type="entry name" value="FG-GAP"/>
</dbReference>
<dbReference type="PANTHER" id="PTHR38340:SF1">
    <property type="entry name" value="S-LAYER PROTEIN"/>
    <property type="match status" value="1"/>
</dbReference>
<gene>
    <name evidence="6" type="primary">ltxA_8</name>
    <name evidence="6" type="ORF">PRI8871_00802</name>
</gene>
<name>A0A2R8AQU7_9RHOB</name>
<dbReference type="PANTHER" id="PTHR38340">
    <property type="entry name" value="S-LAYER PROTEIN"/>
    <property type="match status" value="1"/>
</dbReference>
<evidence type="ECO:0000313" key="7">
    <source>
        <dbReference type="Proteomes" id="UP000244904"/>
    </source>
</evidence>
<dbReference type="InterPro" id="IPR050557">
    <property type="entry name" value="RTX_toxin/Mannuronan_C5-epim"/>
</dbReference>
<proteinExistence type="predicted"/>
<evidence type="ECO:0000256" key="1">
    <source>
        <dbReference type="ARBA" id="ARBA00004613"/>
    </source>
</evidence>
<keyword evidence="2" id="KW-0964">Secreted</keyword>
<dbReference type="EMBL" id="OMOJ01000001">
    <property type="protein sequence ID" value="SPF78209.1"/>
    <property type="molecule type" value="Genomic_DNA"/>
</dbReference>
<evidence type="ECO:0000313" key="6">
    <source>
        <dbReference type="EMBL" id="SPF78209.1"/>
    </source>
</evidence>
<dbReference type="GO" id="GO:0005576">
    <property type="term" value="C:extracellular region"/>
    <property type="evidence" value="ECO:0007669"/>
    <property type="project" value="UniProtKB-SubCell"/>
</dbReference>
<comment type="subcellular location">
    <subcellularLocation>
        <location evidence="1">Secreted</location>
    </subcellularLocation>
</comment>
<evidence type="ECO:0000256" key="4">
    <source>
        <dbReference type="ARBA" id="ARBA00022737"/>
    </source>
</evidence>
<evidence type="ECO:0000256" key="2">
    <source>
        <dbReference type="ARBA" id="ARBA00022525"/>
    </source>
</evidence>
<dbReference type="SUPFAM" id="SSF69318">
    <property type="entry name" value="Integrin alpha N-terminal domain"/>
    <property type="match status" value="1"/>
</dbReference>
<keyword evidence="3" id="KW-0732">Signal</keyword>
<dbReference type="AlphaFoldDB" id="A0A2R8AQU7"/>
<dbReference type="OrthoDB" id="733404at2"/>
<evidence type="ECO:0000256" key="3">
    <source>
        <dbReference type="ARBA" id="ARBA00022729"/>
    </source>
</evidence>
<dbReference type="InterPro" id="IPR018511">
    <property type="entry name" value="Hemolysin-typ_Ca-bd_CS"/>
</dbReference>
<keyword evidence="4" id="KW-0677">Repeat</keyword>